<protein>
    <submittedName>
        <fullName evidence="3">Uncharacterized protein</fullName>
    </submittedName>
</protein>
<evidence type="ECO:0000313" key="3">
    <source>
        <dbReference type="EMBL" id="CAI9762762.1"/>
    </source>
</evidence>
<evidence type="ECO:0000313" key="4">
    <source>
        <dbReference type="Proteomes" id="UP000834106"/>
    </source>
</evidence>
<proteinExistence type="predicted"/>
<feature type="region of interest" description="Disordered" evidence="1">
    <location>
        <begin position="75"/>
        <end position="102"/>
    </location>
</feature>
<evidence type="ECO:0000256" key="1">
    <source>
        <dbReference type="SAM" id="MobiDB-lite"/>
    </source>
</evidence>
<dbReference type="AlphaFoldDB" id="A0AAD2DPZ6"/>
<gene>
    <name evidence="3" type="ORF">FPE_LOCUS10192</name>
</gene>
<dbReference type="Proteomes" id="UP000834106">
    <property type="component" value="Chromosome 6"/>
</dbReference>
<keyword evidence="4" id="KW-1185">Reference proteome</keyword>
<accession>A0AAD2DPZ6</accession>
<dbReference type="EMBL" id="OU503041">
    <property type="protein sequence ID" value="CAI9762762.1"/>
    <property type="molecule type" value="Genomic_DNA"/>
</dbReference>
<keyword evidence="2" id="KW-0472">Membrane</keyword>
<feature type="transmembrane region" description="Helical" evidence="2">
    <location>
        <begin position="47"/>
        <end position="71"/>
    </location>
</feature>
<name>A0AAD2DPZ6_9LAMI</name>
<reference evidence="3" key="1">
    <citation type="submission" date="2023-05" db="EMBL/GenBank/DDBJ databases">
        <authorList>
            <person name="Huff M."/>
        </authorList>
    </citation>
    <scope>NUCLEOTIDE SEQUENCE</scope>
</reference>
<keyword evidence="2" id="KW-0812">Transmembrane</keyword>
<organism evidence="3 4">
    <name type="scientific">Fraxinus pennsylvanica</name>
    <dbReference type="NCBI Taxonomy" id="56036"/>
    <lineage>
        <taxon>Eukaryota</taxon>
        <taxon>Viridiplantae</taxon>
        <taxon>Streptophyta</taxon>
        <taxon>Embryophyta</taxon>
        <taxon>Tracheophyta</taxon>
        <taxon>Spermatophyta</taxon>
        <taxon>Magnoliopsida</taxon>
        <taxon>eudicotyledons</taxon>
        <taxon>Gunneridae</taxon>
        <taxon>Pentapetalae</taxon>
        <taxon>asterids</taxon>
        <taxon>lamiids</taxon>
        <taxon>Lamiales</taxon>
        <taxon>Oleaceae</taxon>
        <taxon>Oleeae</taxon>
        <taxon>Fraxinus</taxon>
    </lineage>
</organism>
<evidence type="ECO:0000256" key="2">
    <source>
        <dbReference type="SAM" id="Phobius"/>
    </source>
</evidence>
<keyword evidence="2" id="KW-1133">Transmembrane helix</keyword>
<sequence>MSVFSPTGCLLIQFFLQFQLQYYGPFFFIDEPYCCFTGSKKSSSTGIIIGVAVGCSVLVLLVIFAGIYAFLQRKRAKSASERSNPFSSWDPKKGSGSVPQLQEQNGFPLKISRNALTIFQNPSALDLEATESTCGVTNGKEKDAPLLCNIN</sequence>